<dbReference type="Pfam" id="PF12776">
    <property type="entry name" value="Myb_DNA-bind_3"/>
    <property type="match status" value="1"/>
</dbReference>
<dbReference type="Proteomes" id="UP001567538">
    <property type="component" value="Unassembled WGS sequence"/>
</dbReference>
<dbReference type="EMBL" id="JBEAFC010000007">
    <property type="protein sequence ID" value="KAL1547694.1"/>
    <property type="molecule type" value="Genomic_DNA"/>
</dbReference>
<organism evidence="3 4">
    <name type="scientific">Salvia divinorum</name>
    <name type="common">Maria pastora</name>
    <name type="synonym">Diviner's sage</name>
    <dbReference type="NCBI Taxonomy" id="28513"/>
    <lineage>
        <taxon>Eukaryota</taxon>
        <taxon>Viridiplantae</taxon>
        <taxon>Streptophyta</taxon>
        <taxon>Embryophyta</taxon>
        <taxon>Tracheophyta</taxon>
        <taxon>Spermatophyta</taxon>
        <taxon>Magnoliopsida</taxon>
        <taxon>eudicotyledons</taxon>
        <taxon>Gunneridae</taxon>
        <taxon>Pentapetalae</taxon>
        <taxon>asterids</taxon>
        <taxon>lamiids</taxon>
        <taxon>Lamiales</taxon>
        <taxon>Lamiaceae</taxon>
        <taxon>Nepetoideae</taxon>
        <taxon>Mentheae</taxon>
        <taxon>Salviinae</taxon>
        <taxon>Salvia</taxon>
        <taxon>Salvia subgen. Calosphace</taxon>
    </lineage>
</organism>
<dbReference type="InterPro" id="IPR024752">
    <property type="entry name" value="Myb/SANT-like_dom"/>
</dbReference>
<gene>
    <name evidence="3" type="ORF">AAHA92_16017</name>
</gene>
<sequence>MSLDIPTQSVFLYNGNWMPEVDNLLLTTIIRLRDVSNWSGCIIPTHFLMEASDVVYETLRIRFSRDELYDRLQCLENRFRSFNVVLAVPVVVWDEKLNTMATSDDIWRSIFKHDKMKGAYYYKGEPEYRNMTILFGYATIKSEVEKTIVIISDTTREIIYISDNDDAEHSLSTEVVSPIFVPKPKSKRKLFDVQTEVVDQVSTNNKATHLGSPSPHTVSKAKLAGSPLSSSCASSSPSAWWKN</sequence>
<name>A0ABD1GUM6_SALDI</name>
<evidence type="ECO:0000313" key="3">
    <source>
        <dbReference type="EMBL" id="KAL1547694.1"/>
    </source>
</evidence>
<reference evidence="3 4" key="1">
    <citation type="submission" date="2024-06" db="EMBL/GenBank/DDBJ databases">
        <title>A chromosome level genome sequence of Diviner's sage (Salvia divinorum).</title>
        <authorList>
            <person name="Ford S.A."/>
            <person name="Ro D.-K."/>
            <person name="Ness R.W."/>
            <person name="Phillips M.A."/>
        </authorList>
    </citation>
    <scope>NUCLEOTIDE SEQUENCE [LARGE SCALE GENOMIC DNA]</scope>
    <source>
        <strain evidence="3">SAF-2024a</strain>
        <tissue evidence="3">Leaf</tissue>
    </source>
</reference>
<keyword evidence="4" id="KW-1185">Reference proteome</keyword>
<protein>
    <recommendedName>
        <fullName evidence="2">Myb/SANT-like domain-containing protein</fullName>
    </recommendedName>
</protein>
<feature type="domain" description="Myb/SANT-like" evidence="2">
    <location>
        <begin position="17"/>
        <end position="108"/>
    </location>
</feature>
<proteinExistence type="predicted"/>
<accession>A0ABD1GUM6</accession>
<evidence type="ECO:0000256" key="1">
    <source>
        <dbReference type="SAM" id="MobiDB-lite"/>
    </source>
</evidence>
<evidence type="ECO:0000313" key="4">
    <source>
        <dbReference type="Proteomes" id="UP001567538"/>
    </source>
</evidence>
<feature type="region of interest" description="Disordered" evidence="1">
    <location>
        <begin position="204"/>
        <end position="243"/>
    </location>
</feature>
<evidence type="ECO:0000259" key="2">
    <source>
        <dbReference type="Pfam" id="PF12776"/>
    </source>
</evidence>
<dbReference type="AlphaFoldDB" id="A0ABD1GUM6"/>
<feature type="compositionally biased region" description="Low complexity" evidence="1">
    <location>
        <begin position="226"/>
        <end position="243"/>
    </location>
</feature>
<comment type="caution">
    <text evidence="3">The sequence shown here is derived from an EMBL/GenBank/DDBJ whole genome shotgun (WGS) entry which is preliminary data.</text>
</comment>